<keyword evidence="3" id="KW-1185">Reference proteome</keyword>
<gene>
    <name evidence="2" type="ORF">J1C47_21720</name>
</gene>
<organism evidence="2 3">
    <name type="scientific">Jiella sonneratiae</name>
    <dbReference type="NCBI Taxonomy" id="2816856"/>
    <lineage>
        <taxon>Bacteria</taxon>
        <taxon>Pseudomonadati</taxon>
        <taxon>Pseudomonadota</taxon>
        <taxon>Alphaproteobacteria</taxon>
        <taxon>Hyphomicrobiales</taxon>
        <taxon>Aurantimonadaceae</taxon>
        <taxon>Jiella</taxon>
    </lineage>
</organism>
<dbReference type="Proteomes" id="UP000664288">
    <property type="component" value="Unassembled WGS sequence"/>
</dbReference>
<dbReference type="RefSeq" id="WP_207352909.1">
    <property type="nucleotide sequence ID" value="NZ_JAFMPY010000036.1"/>
</dbReference>
<evidence type="ECO:0000313" key="3">
    <source>
        <dbReference type="Proteomes" id="UP000664288"/>
    </source>
</evidence>
<name>A0ABS3JAT7_9HYPH</name>
<feature type="region of interest" description="Disordered" evidence="1">
    <location>
        <begin position="62"/>
        <end position="106"/>
    </location>
</feature>
<dbReference type="EMBL" id="JAFMPY010000036">
    <property type="protein sequence ID" value="MBO0906277.1"/>
    <property type="molecule type" value="Genomic_DNA"/>
</dbReference>
<sequence>MADDKSKDAAAEPQEKSRLRRGLEQAFDVAWELGAEATHDIRHKVVEEPWFGRAVTEAQETNIWSTLPAKPDADAASVRKPKQPKAEADRSPNSVPDGAPDLEPEL</sequence>
<feature type="region of interest" description="Disordered" evidence="1">
    <location>
        <begin position="1"/>
        <end position="21"/>
    </location>
</feature>
<evidence type="ECO:0000313" key="2">
    <source>
        <dbReference type="EMBL" id="MBO0906277.1"/>
    </source>
</evidence>
<evidence type="ECO:0000256" key="1">
    <source>
        <dbReference type="SAM" id="MobiDB-lite"/>
    </source>
</evidence>
<accession>A0ABS3JAT7</accession>
<evidence type="ECO:0008006" key="4">
    <source>
        <dbReference type="Google" id="ProtNLM"/>
    </source>
</evidence>
<protein>
    <recommendedName>
        <fullName evidence="4">DUF2934 domain-containing protein</fullName>
    </recommendedName>
</protein>
<reference evidence="2 3" key="1">
    <citation type="submission" date="2021-03" db="EMBL/GenBank/DDBJ databases">
        <title>Whole genome sequence of Jiella sp. MQZ13P-4.</title>
        <authorList>
            <person name="Tuo L."/>
        </authorList>
    </citation>
    <scope>NUCLEOTIDE SEQUENCE [LARGE SCALE GENOMIC DNA]</scope>
    <source>
        <strain evidence="2 3">MQZ13P-4</strain>
    </source>
</reference>
<proteinExistence type="predicted"/>
<comment type="caution">
    <text evidence="2">The sequence shown here is derived from an EMBL/GenBank/DDBJ whole genome shotgun (WGS) entry which is preliminary data.</text>
</comment>